<dbReference type="GO" id="GO:0042273">
    <property type="term" value="P:ribosomal large subunit biogenesis"/>
    <property type="evidence" value="ECO:0007669"/>
    <property type="project" value="TreeGrafter"/>
</dbReference>
<dbReference type="Pfam" id="PF09420">
    <property type="entry name" value="Nop16"/>
    <property type="match status" value="1"/>
</dbReference>
<protein>
    <recommendedName>
        <fullName evidence="5">Nucleolar protein 16</fullName>
    </recommendedName>
</protein>
<evidence type="ECO:0000256" key="7">
    <source>
        <dbReference type="ARBA" id="ARBA00023274"/>
    </source>
</evidence>
<keyword evidence="6" id="KW-0539">Nucleus</keyword>
<gene>
    <name evidence="9" type="ORF">EJ08DRAFT_130585</name>
</gene>
<dbReference type="OrthoDB" id="285729at2759"/>
<accession>A0A9P4NW20</accession>
<organism evidence="9 10">
    <name type="scientific">Tothia fuscella</name>
    <dbReference type="NCBI Taxonomy" id="1048955"/>
    <lineage>
        <taxon>Eukaryota</taxon>
        <taxon>Fungi</taxon>
        <taxon>Dikarya</taxon>
        <taxon>Ascomycota</taxon>
        <taxon>Pezizomycotina</taxon>
        <taxon>Dothideomycetes</taxon>
        <taxon>Pleosporomycetidae</taxon>
        <taxon>Venturiales</taxon>
        <taxon>Cylindrosympodiaceae</taxon>
        <taxon>Tothia</taxon>
    </lineage>
</organism>
<proteinExistence type="inferred from homology"/>
<evidence type="ECO:0000313" key="9">
    <source>
        <dbReference type="EMBL" id="KAF2432363.1"/>
    </source>
</evidence>
<name>A0A9P4NW20_9PEZI</name>
<dbReference type="PANTHER" id="PTHR13243">
    <property type="entry name" value="HSPC111 PROTEIN-RELATED"/>
    <property type="match status" value="1"/>
</dbReference>
<comment type="subunit">
    <text evidence="4">Component of the pre-66S ribosomal particle.</text>
</comment>
<evidence type="ECO:0000256" key="1">
    <source>
        <dbReference type="ARBA" id="ARBA00002889"/>
    </source>
</evidence>
<dbReference type="GO" id="GO:0005730">
    <property type="term" value="C:nucleolus"/>
    <property type="evidence" value="ECO:0007669"/>
    <property type="project" value="UniProtKB-SubCell"/>
</dbReference>
<evidence type="ECO:0000256" key="2">
    <source>
        <dbReference type="ARBA" id="ARBA00004604"/>
    </source>
</evidence>
<evidence type="ECO:0000313" key="10">
    <source>
        <dbReference type="Proteomes" id="UP000800235"/>
    </source>
</evidence>
<keyword evidence="10" id="KW-1185">Reference proteome</keyword>
<evidence type="ECO:0000256" key="6">
    <source>
        <dbReference type="ARBA" id="ARBA00023242"/>
    </source>
</evidence>
<sequence length="226" mass="25601">MGRELQKKKNRSSISKVSRRPKSKKRILANPIIAANWDSQETLTQNYRRLGLASKLNHSTGGTQKTAATVGNALEDEYADDPLAINSKTAAITKTPEVRIERDPETGAILRVIEVEEANPLNDPLNEFSDTEVPAFNSLGHVPKSAQRQGVNTAVTRQLEELAANGIKRKPRAQSSREEEWIEELVGKYGDDYGKMFRDRKLNVWQQSEGDIRKRVKKWREKHKDI</sequence>
<comment type="similarity">
    <text evidence="3">Belongs to the NOP16 family.</text>
</comment>
<dbReference type="InterPro" id="IPR019002">
    <property type="entry name" value="Ribosome_biogenesis_Nop16"/>
</dbReference>
<evidence type="ECO:0000256" key="3">
    <source>
        <dbReference type="ARBA" id="ARBA00008479"/>
    </source>
</evidence>
<comment type="caution">
    <text evidence="9">The sequence shown here is derived from an EMBL/GenBank/DDBJ whole genome shotgun (WGS) entry which is preliminary data.</text>
</comment>
<keyword evidence="7" id="KW-0687">Ribonucleoprotein</keyword>
<dbReference type="Proteomes" id="UP000800235">
    <property type="component" value="Unassembled WGS sequence"/>
</dbReference>
<evidence type="ECO:0000256" key="8">
    <source>
        <dbReference type="SAM" id="MobiDB-lite"/>
    </source>
</evidence>
<comment type="function">
    <text evidence="1">Involved in the biogenesis of the 60S ribosomal subunit.</text>
</comment>
<dbReference type="EMBL" id="MU007026">
    <property type="protein sequence ID" value="KAF2432363.1"/>
    <property type="molecule type" value="Genomic_DNA"/>
</dbReference>
<evidence type="ECO:0000256" key="5">
    <source>
        <dbReference type="ARBA" id="ARBA00015522"/>
    </source>
</evidence>
<feature type="compositionally biased region" description="Basic residues" evidence="8">
    <location>
        <begin position="8"/>
        <end position="25"/>
    </location>
</feature>
<dbReference type="GO" id="GO:1990904">
    <property type="term" value="C:ribonucleoprotein complex"/>
    <property type="evidence" value="ECO:0007669"/>
    <property type="project" value="UniProtKB-KW"/>
</dbReference>
<feature type="region of interest" description="Disordered" evidence="8">
    <location>
        <begin position="1"/>
        <end position="25"/>
    </location>
</feature>
<dbReference type="PANTHER" id="PTHR13243:SF1">
    <property type="entry name" value="NUCLEOLAR PROTEIN 16"/>
    <property type="match status" value="1"/>
</dbReference>
<comment type="subcellular location">
    <subcellularLocation>
        <location evidence="2">Nucleus</location>
        <location evidence="2">Nucleolus</location>
    </subcellularLocation>
</comment>
<evidence type="ECO:0000256" key="4">
    <source>
        <dbReference type="ARBA" id="ARBA00011187"/>
    </source>
</evidence>
<reference evidence="9" key="1">
    <citation type="journal article" date="2020" name="Stud. Mycol.">
        <title>101 Dothideomycetes genomes: a test case for predicting lifestyles and emergence of pathogens.</title>
        <authorList>
            <person name="Haridas S."/>
            <person name="Albert R."/>
            <person name="Binder M."/>
            <person name="Bloem J."/>
            <person name="Labutti K."/>
            <person name="Salamov A."/>
            <person name="Andreopoulos B."/>
            <person name="Baker S."/>
            <person name="Barry K."/>
            <person name="Bills G."/>
            <person name="Bluhm B."/>
            <person name="Cannon C."/>
            <person name="Castanera R."/>
            <person name="Culley D."/>
            <person name="Daum C."/>
            <person name="Ezra D."/>
            <person name="Gonzalez J."/>
            <person name="Henrissat B."/>
            <person name="Kuo A."/>
            <person name="Liang C."/>
            <person name="Lipzen A."/>
            <person name="Lutzoni F."/>
            <person name="Magnuson J."/>
            <person name="Mondo S."/>
            <person name="Nolan M."/>
            <person name="Ohm R."/>
            <person name="Pangilinan J."/>
            <person name="Park H.-J."/>
            <person name="Ramirez L."/>
            <person name="Alfaro M."/>
            <person name="Sun H."/>
            <person name="Tritt A."/>
            <person name="Yoshinaga Y."/>
            <person name="Zwiers L.-H."/>
            <person name="Turgeon B."/>
            <person name="Goodwin S."/>
            <person name="Spatafora J."/>
            <person name="Crous P."/>
            <person name="Grigoriev I."/>
        </authorList>
    </citation>
    <scope>NUCLEOTIDE SEQUENCE</scope>
    <source>
        <strain evidence="9">CBS 130266</strain>
    </source>
</reference>
<dbReference type="AlphaFoldDB" id="A0A9P4NW20"/>